<comment type="caution">
    <text evidence="23">The sequence shown here is derived from an EMBL/GenBank/DDBJ whole genome shotgun (WGS) entry which is preliminary data.</text>
</comment>
<evidence type="ECO:0000256" key="16">
    <source>
        <dbReference type="ARBA" id="ARBA00031175"/>
    </source>
</evidence>
<reference evidence="23" key="2">
    <citation type="journal article" date="2021" name="PeerJ">
        <title>Extensive microbial diversity within the chicken gut microbiome revealed by metagenomics and culture.</title>
        <authorList>
            <person name="Gilroy R."/>
            <person name="Ravi A."/>
            <person name="Getino M."/>
            <person name="Pursley I."/>
            <person name="Horton D.L."/>
            <person name="Alikhan N.F."/>
            <person name="Baker D."/>
            <person name="Gharbi K."/>
            <person name="Hall N."/>
            <person name="Watson M."/>
            <person name="Adriaenssens E.M."/>
            <person name="Foster-Nyarko E."/>
            <person name="Jarju S."/>
            <person name="Secka A."/>
            <person name="Antonio M."/>
            <person name="Oren A."/>
            <person name="Chaudhuri R.R."/>
            <person name="La Ragione R."/>
            <person name="Hildebrand F."/>
            <person name="Pallen M.J."/>
        </authorList>
    </citation>
    <scope>NUCLEOTIDE SEQUENCE</scope>
    <source>
        <strain evidence="23">CHK188-20938</strain>
    </source>
</reference>
<evidence type="ECO:0000256" key="15">
    <source>
        <dbReference type="ARBA" id="ARBA00023268"/>
    </source>
</evidence>
<keyword evidence="9" id="KW-0963">Cytoplasm</keyword>
<dbReference type="PIRSF" id="PIRSF001500">
    <property type="entry name" value="Chor_mut_pdt_Ppr"/>
    <property type="match status" value="1"/>
</dbReference>
<dbReference type="Gene3D" id="3.40.190.10">
    <property type="entry name" value="Periplasmic binding protein-like II"/>
    <property type="match status" value="2"/>
</dbReference>
<dbReference type="SMART" id="SM00830">
    <property type="entry name" value="CM_2"/>
    <property type="match status" value="1"/>
</dbReference>
<evidence type="ECO:0000256" key="5">
    <source>
        <dbReference type="ARBA" id="ARBA00004817"/>
    </source>
</evidence>
<feature type="domain" description="Chorismate mutase" evidence="20">
    <location>
        <begin position="1"/>
        <end position="88"/>
    </location>
</feature>
<dbReference type="GO" id="GO:0009094">
    <property type="term" value="P:L-phenylalanine biosynthetic process"/>
    <property type="evidence" value="ECO:0007669"/>
    <property type="project" value="UniProtKB-KW"/>
</dbReference>
<keyword evidence="11" id="KW-0057">Aromatic amino acid biosynthesis</keyword>
<evidence type="ECO:0000256" key="3">
    <source>
        <dbReference type="ARBA" id="ARBA00004496"/>
    </source>
</evidence>
<evidence type="ECO:0000256" key="17">
    <source>
        <dbReference type="ARBA" id="ARBA00031520"/>
    </source>
</evidence>
<dbReference type="CDD" id="cd04905">
    <property type="entry name" value="ACT_CM-PDT"/>
    <property type="match status" value="1"/>
</dbReference>
<dbReference type="SUPFAM" id="SSF53850">
    <property type="entry name" value="Periplasmic binding protein-like II"/>
    <property type="match status" value="1"/>
</dbReference>
<dbReference type="GO" id="GO:0046417">
    <property type="term" value="P:chorismate metabolic process"/>
    <property type="evidence" value="ECO:0007669"/>
    <property type="project" value="InterPro"/>
</dbReference>
<dbReference type="InterPro" id="IPR002701">
    <property type="entry name" value="CM_II_prokaryot"/>
</dbReference>
<evidence type="ECO:0000256" key="19">
    <source>
        <dbReference type="PIRSR" id="PIRSR001500-2"/>
    </source>
</evidence>
<gene>
    <name evidence="23" type="primary">pheA</name>
    <name evidence="23" type="ORF">IAB71_00865</name>
</gene>
<dbReference type="EMBL" id="DVOO01000003">
    <property type="protein sequence ID" value="HIV24333.1"/>
    <property type="molecule type" value="Genomic_DNA"/>
</dbReference>
<comment type="function">
    <text evidence="2">Catalyzes the Claisen rearrangement of chorismate to prephenate and the decarboxylation/dehydration of prephenate to phenylpyruvate.</text>
</comment>
<evidence type="ECO:0000259" key="21">
    <source>
        <dbReference type="PROSITE" id="PS51171"/>
    </source>
</evidence>
<dbReference type="FunFam" id="3.40.190.10:FF:000034">
    <property type="entry name" value="Chorismate mutase/prephenate dehydratase"/>
    <property type="match status" value="1"/>
</dbReference>
<comment type="pathway">
    <text evidence="4">Amino-acid biosynthesis; L-phenylalanine biosynthesis; phenylpyruvate from prephenate: step 1/1.</text>
</comment>
<evidence type="ECO:0000256" key="10">
    <source>
        <dbReference type="ARBA" id="ARBA00022605"/>
    </source>
</evidence>
<evidence type="ECO:0000259" key="20">
    <source>
        <dbReference type="PROSITE" id="PS51168"/>
    </source>
</evidence>
<dbReference type="SUPFAM" id="SSF55021">
    <property type="entry name" value="ACT-like"/>
    <property type="match status" value="1"/>
</dbReference>
<comment type="catalytic activity">
    <reaction evidence="1">
        <text>chorismate = prephenate</text>
        <dbReference type="Rhea" id="RHEA:13897"/>
        <dbReference type="ChEBI" id="CHEBI:29748"/>
        <dbReference type="ChEBI" id="CHEBI:29934"/>
        <dbReference type="EC" id="5.4.99.5"/>
    </reaction>
</comment>
<evidence type="ECO:0000256" key="6">
    <source>
        <dbReference type="ARBA" id="ARBA00013147"/>
    </source>
</evidence>
<evidence type="ECO:0000256" key="8">
    <source>
        <dbReference type="ARBA" id="ARBA00021872"/>
    </source>
</evidence>
<sequence>MMDLTEIRKEIDQRDAEILRLFEERMHLSEQVAAYKIGAGKPVFDRKREEEKLKVLREAATGSFNAHGVEELFRHIMAISRMRQYQLMAGRGIADVLEDYATIEKLPTDGARVVFQGVEGAYSFAAMKQFFGDAISSTHVETWKEAMEQVAEGSADYAVLPIENTTAGSVLDIYDLMLEYPNYIVGEEILEIRHTLMAIPGTDLSEIRTVYSHPQALSQCRRYLEAHPEWKQVKMPNTAMAAEKVAADRDRSQAAIASRYAAEHFGLQLLEENGLSMDCNSTRFVILSRQKRFAASAGKISICLELPHQCGSLHNILAHFDYNDLNMTKIESRPIPDRPWEYRFFIDFSGNLQEPAVRNALRGIAAEAVSLRFLGSY</sequence>
<feature type="domain" description="Prephenate dehydratase" evidence="21">
    <location>
        <begin position="112"/>
        <end position="289"/>
    </location>
</feature>
<evidence type="ECO:0000256" key="9">
    <source>
        <dbReference type="ARBA" id="ARBA00022490"/>
    </source>
</evidence>
<name>A0A9D1P0C9_9FIRM</name>
<dbReference type="PROSITE" id="PS51168">
    <property type="entry name" value="CHORISMATE_MUT_2"/>
    <property type="match status" value="1"/>
</dbReference>
<dbReference type="GO" id="GO:0004664">
    <property type="term" value="F:prephenate dehydratase activity"/>
    <property type="evidence" value="ECO:0007669"/>
    <property type="project" value="UniProtKB-EC"/>
</dbReference>
<dbReference type="PANTHER" id="PTHR21022">
    <property type="entry name" value="PREPHENATE DEHYDRATASE P PROTEIN"/>
    <property type="match status" value="1"/>
</dbReference>
<dbReference type="Proteomes" id="UP000824169">
    <property type="component" value="Unassembled WGS sequence"/>
</dbReference>
<dbReference type="NCBIfam" id="NF008865">
    <property type="entry name" value="PRK11898.1"/>
    <property type="match status" value="1"/>
</dbReference>
<keyword evidence="14 23" id="KW-0456">Lyase</keyword>
<evidence type="ECO:0000313" key="24">
    <source>
        <dbReference type="Proteomes" id="UP000824169"/>
    </source>
</evidence>
<organism evidence="23 24">
    <name type="scientific">Candidatus Scatomonas pullistercoris</name>
    <dbReference type="NCBI Taxonomy" id="2840920"/>
    <lineage>
        <taxon>Bacteria</taxon>
        <taxon>Bacillati</taxon>
        <taxon>Bacillota</taxon>
        <taxon>Clostridia</taxon>
        <taxon>Lachnospirales</taxon>
        <taxon>Lachnospiraceae</taxon>
        <taxon>Lachnospiraceae incertae sedis</taxon>
        <taxon>Candidatus Scatomonas</taxon>
    </lineage>
</organism>
<dbReference type="InterPro" id="IPR018528">
    <property type="entry name" value="Preph_deHydtase_CS"/>
</dbReference>
<dbReference type="InterPro" id="IPR001086">
    <property type="entry name" value="Preph_deHydtase"/>
</dbReference>
<evidence type="ECO:0000256" key="13">
    <source>
        <dbReference type="ARBA" id="ARBA00023235"/>
    </source>
</evidence>
<dbReference type="Pfam" id="PF00800">
    <property type="entry name" value="PDT"/>
    <property type="match status" value="1"/>
</dbReference>
<evidence type="ECO:0000313" key="23">
    <source>
        <dbReference type="EMBL" id="HIV24333.1"/>
    </source>
</evidence>
<dbReference type="InterPro" id="IPR045865">
    <property type="entry name" value="ACT-like_dom_sf"/>
</dbReference>
<evidence type="ECO:0000256" key="11">
    <source>
        <dbReference type="ARBA" id="ARBA00023141"/>
    </source>
</evidence>
<dbReference type="EC" id="4.2.1.51" evidence="6"/>
<dbReference type="PANTHER" id="PTHR21022:SF19">
    <property type="entry name" value="PREPHENATE DEHYDRATASE-RELATED"/>
    <property type="match status" value="1"/>
</dbReference>
<dbReference type="SUPFAM" id="SSF48600">
    <property type="entry name" value="Chorismate mutase II"/>
    <property type="match status" value="1"/>
</dbReference>
<dbReference type="PROSITE" id="PS51671">
    <property type="entry name" value="ACT"/>
    <property type="match status" value="1"/>
</dbReference>
<dbReference type="PROSITE" id="PS51171">
    <property type="entry name" value="PREPHENATE_DEHYDR_3"/>
    <property type="match status" value="1"/>
</dbReference>
<dbReference type="Gene3D" id="1.20.59.10">
    <property type="entry name" value="Chorismate mutase"/>
    <property type="match status" value="1"/>
</dbReference>
<dbReference type="Pfam" id="PF01817">
    <property type="entry name" value="CM_2"/>
    <property type="match status" value="1"/>
</dbReference>
<dbReference type="GO" id="GO:0005737">
    <property type="term" value="C:cytoplasm"/>
    <property type="evidence" value="ECO:0007669"/>
    <property type="project" value="UniProtKB-SubCell"/>
</dbReference>
<comment type="catalytic activity">
    <reaction evidence="18">
        <text>prephenate + H(+) = 3-phenylpyruvate + CO2 + H2O</text>
        <dbReference type="Rhea" id="RHEA:21648"/>
        <dbReference type="ChEBI" id="CHEBI:15377"/>
        <dbReference type="ChEBI" id="CHEBI:15378"/>
        <dbReference type="ChEBI" id="CHEBI:16526"/>
        <dbReference type="ChEBI" id="CHEBI:18005"/>
        <dbReference type="ChEBI" id="CHEBI:29934"/>
        <dbReference type="EC" id="4.2.1.51"/>
    </reaction>
</comment>
<reference evidence="23" key="1">
    <citation type="submission" date="2020-10" db="EMBL/GenBank/DDBJ databases">
        <authorList>
            <person name="Gilroy R."/>
        </authorList>
    </citation>
    <scope>NUCLEOTIDE SEQUENCE</scope>
    <source>
        <strain evidence="23">CHK188-20938</strain>
    </source>
</reference>
<evidence type="ECO:0000256" key="14">
    <source>
        <dbReference type="ARBA" id="ARBA00023239"/>
    </source>
</evidence>
<dbReference type="InterPro" id="IPR036263">
    <property type="entry name" value="Chorismate_II_sf"/>
</dbReference>
<evidence type="ECO:0000256" key="2">
    <source>
        <dbReference type="ARBA" id="ARBA00002364"/>
    </source>
</evidence>
<dbReference type="GO" id="GO:0004106">
    <property type="term" value="F:chorismate mutase activity"/>
    <property type="evidence" value="ECO:0007669"/>
    <property type="project" value="UniProtKB-EC"/>
</dbReference>
<dbReference type="PROSITE" id="PS00858">
    <property type="entry name" value="PREPHENATE_DEHYDR_2"/>
    <property type="match status" value="1"/>
</dbReference>
<keyword evidence="15" id="KW-0511">Multifunctional enzyme</keyword>
<keyword evidence="10" id="KW-0028">Amino-acid biosynthesis</keyword>
<feature type="domain" description="ACT" evidence="22">
    <location>
        <begin position="301"/>
        <end position="376"/>
    </location>
</feature>
<accession>A0A9D1P0C9</accession>
<evidence type="ECO:0000256" key="12">
    <source>
        <dbReference type="ARBA" id="ARBA00023222"/>
    </source>
</evidence>
<protein>
    <recommendedName>
        <fullName evidence="7">Bifunctional chorismate mutase/prephenate dehydratase</fullName>
        <ecNumber evidence="6">4.2.1.51</ecNumber>
    </recommendedName>
    <alternativeName>
        <fullName evidence="17">Chorismate mutase-prephenate dehydratase</fullName>
    </alternativeName>
    <alternativeName>
        <fullName evidence="8">Prephenate dehydratase</fullName>
    </alternativeName>
    <alternativeName>
        <fullName evidence="16">p-protein</fullName>
    </alternativeName>
</protein>
<dbReference type="AlphaFoldDB" id="A0A9D1P0C9"/>
<dbReference type="Gene3D" id="3.30.70.260">
    <property type="match status" value="1"/>
</dbReference>
<evidence type="ECO:0000256" key="7">
    <source>
        <dbReference type="ARBA" id="ARBA00014401"/>
    </source>
</evidence>
<evidence type="ECO:0000256" key="4">
    <source>
        <dbReference type="ARBA" id="ARBA00004741"/>
    </source>
</evidence>
<dbReference type="InterPro" id="IPR002912">
    <property type="entry name" value="ACT_dom"/>
</dbReference>
<comment type="subcellular location">
    <subcellularLocation>
        <location evidence="3">Cytoplasm</location>
    </subcellularLocation>
</comment>
<dbReference type="InterPro" id="IPR008242">
    <property type="entry name" value="Chor_mutase/pphenate_deHydtase"/>
</dbReference>
<evidence type="ECO:0000259" key="22">
    <source>
        <dbReference type="PROSITE" id="PS51671"/>
    </source>
</evidence>
<evidence type="ECO:0000256" key="1">
    <source>
        <dbReference type="ARBA" id="ARBA00000824"/>
    </source>
</evidence>
<keyword evidence="13" id="KW-0413">Isomerase</keyword>
<feature type="site" description="Essential for prephenate dehydratase activity" evidence="19">
    <location>
        <position position="282"/>
    </location>
</feature>
<dbReference type="CDD" id="cd13631">
    <property type="entry name" value="PBP2_Ct-PDT_like"/>
    <property type="match status" value="1"/>
</dbReference>
<evidence type="ECO:0000256" key="18">
    <source>
        <dbReference type="ARBA" id="ARBA00047848"/>
    </source>
</evidence>
<comment type="pathway">
    <text evidence="5">Metabolic intermediate biosynthesis; prephenate biosynthesis; prephenate from chorismate: step 1/1.</text>
</comment>
<keyword evidence="12" id="KW-0584">Phenylalanine biosynthesis</keyword>
<proteinExistence type="predicted"/>
<dbReference type="InterPro" id="IPR036979">
    <property type="entry name" value="CM_dom_sf"/>
</dbReference>